<organism evidence="1 2">
    <name type="scientific">Hoeflea algicola</name>
    <dbReference type="NCBI Taxonomy" id="2983763"/>
    <lineage>
        <taxon>Bacteria</taxon>
        <taxon>Pseudomonadati</taxon>
        <taxon>Pseudomonadota</taxon>
        <taxon>Alphaproteobacteria</taxon>
        <taxon>Hyphomicrobiales</taxon>
        <taxon>Rhizobiaceae</taxon>
        <taxon>Hoeflea</taxon>
    </lineage>
</organism>
<sequence length="246" mass="27515">MIVDMPENQIFSLDAVHLQVDPAEHPWLVAEGEAVDAHWQREQRERPWLYNGTVMLHRGLRFEHGVVSGVSHRVPYAALLHWLKTRPEADAWHLFGSAVILSADGAMLLIRMAAQTANAGKVCSPAGSLDQSDIFGDRLDIDGSIRREAREETGLDLTEAEAEGRLLCWRCGRMVSVFRRYRYAETASQLVARACEHVRTSPEQEVDEMVVVRSSADAGPTAPDYMRALLAFHFDARQIGTAWHGS</sequence>
<proteinExistence type="predicted"/>
<dbReference type="SUPFAM" id="SSF55811">
    <property type="entry name" value="Nudix"/>
    <property type="match status" value="1"/>
</dbReference>
<dbReference type="GO" id="GO:0016787">
    <property type="term" value="F:hydrolase activity"/>
    <property type="evidence" value="ECO:0007669"/>
    <property type="project" value="UniProtKB-KW"/>
</dbReference>
<gene>
    <name evidence="1" type="ORF">OEG84_08885</name>
</gene>
<protein>
    <submittedName>
        <fullName evidence="1">NUDIX hydrolase</fullName>
    </submittedName>
</protein>
<evidence type="ECO:0000313" key="2">
    <source>
        <dbReference type="Proteomes" id="UP001073227"/>
    </source>
</evidence>
<dbReference type="RefSeq" id="WP_267653417.1">
    <property type="nucleotide sequence ID" value="NZ_JAOVZR010000001.1"/>
</dbReference>
<accession>A0ABT3Z7R8</accession>
<evidence type="ECO:0000313" key="1">
    <source>
        <dbReference type="EMBL" id="MCY0147823.1"/>
    </source>
</evidence>
<name>A0ABT3Z7R8_9HYPH</name>
<dbReference type="Proteomes" id="UP001073227">
    <property type="component" value="Unassembled WGS sequence"/>
</dbReference>
<dbReference type="InterPro" id="IPR015797">
    <property type="entry name" value="NUDIX_hydrolase-like_dom_sf"/>
</dbReference>
<reference evidence="1" key="1">
    <citation type="submission" date="2022-10" db="EMBL/GenBank/DDBJ databases">
        <title>Hoeflea sp. G2-23, isolated from marine algae.</title>
        <authorList>
            <person name="Kristyanto S."/>
            <person name="Kim J.M."/>
            <person name="Jeon C.O."/>
        </authorList>
    </citation>
    <scope>NUCLEOTIDE SEQUENCE</scope>
    <source>
        <strain evidence="1">G2-23</strain>
    </source>
</reference>
<keyword evidence="1" id="KW-0378">Hydrolase</keyword>
<dbReference type="Gene3D" id="3.90.79.10">
    <property type="entry name" value="Nucleoside Triphosphate Pyrophosphohydrolase"/>
    <property type="match status" value="1"/>
</dbReference>
<dbReference type="EMBL" id="JAOVZR010000001">
    <property type="protein sequence ID" value="MCY0147823.1"/>
    <property type="molecule type" value="Genomic_DNA"/>
</dbReference>
<comment type="caution">
    <text evidence="1">The sequence shown here is derived from an EMBL/GenBank/DDBJ whole genome shotgun (WGS) entry which is preliminary data.</text>
</comment>
<keyword evidence="2" id="KW-1185">Reference proteome</keyword>